<feature type="domain" description="DUF6160" evidence="1">
    <location>
        <begin position="1"/>
        <end position="89"/>
    </location>
</feature>
<gene>
    <name evidence="2" type="ORF">MGWOODY_Tha2610</name>
</gene>
<dbReference type="EMBL" id="CZQC01000069">
    <property type="protein sequence ID" value="CUS42637.1"/>
    <property type="molecule type" value="Genomic_DNA"/>
</dbReference>
<dbReference type="AlphaFoldDB" id="A0A160TGI8"/>
<dbReference type="InterPro" id="IPR046158">
    <property type="entry name" value="DUF6160"/>
</dbReference>
<accession>A0A160TGI8</accession>
<sequence length="267" mass="26288">MKFLKKASLAVSIAAVSFAANAELVAMDEATMSAATGQAGIDLNITLEGANAISIGEILYTDTDVADGGSLSLSTVTVGTDSGTLTIENVIDITSDGIMNIATSAVSGLKIGVGSVDLVNAAGANSGNLISGLSLSMDLGVSNTTIGKGTYDAAGVFTADTKTVIDSQSSFKITAGSLSALDGQVGVSGITFDNDGQNVEVDTTMWADASGFNIKVNSIAGDLTLGAVTLGGTTDATTGVFTAGPSIGSVGISNIQMAGATITVSGH</sequence>
<organism evidence="2">
    <name type="scientific">hydrothermal vent metagenome</name>
    <dbReference type="NCBI Taxonomy" id="652676"/>
    <lineage>
        <taxon>unclassified sequences</taxon>
        <taxon>metagenomes</taxon>
        <taxon>ecological metagenomes</taxon>
    </lineage>
</organism>
<evidence type="ECO:0000313" key="2">
    <source>
        <dbReference type="EMBL" id="CUS42637.1"/>
    </source>
</evidence>
<name>A0A160TGI8_9ZZZZ</name>
<proteinExistence type="predicted"/>
<protein>
    <submittedName>
        <fullName evidence="2">Putative pilus subunit (FilA)</fullName>
    </submittedName>
</protein>
<reference evidence="2" key="1">
    <citation type="submission" date="2015-10" db="EMBL/GenBank/DDBJ databases">
        <authorList>
            <person name="Gilbert D.G."/>
        </authorList>
    </citation>
    <scope>NUCLEOTIDE SEQUENCE</scope>
</reference>
<evidence type="ECO:0000259" key="1">
    <source>
        <dbReference type="Pfam" id="PF19657"/>
    </source>
</evidence>
<dbReference type="Pfam" id="PF19657">
    <property type="entry name" value="DUF6160"/>
    <property type="match status" value="1"/>
</dbReference>